<sequence length="233" mass="24974">MRTPCLVPRAVRAVLSAMLAGALLVPLAGCGFKPLYGTQDGQADIAAEMAQVYVANIGDRTGQQLRLALQAELEQGAAEDPHKYTLVVRPSFGGEAVDIHADNTSGRIRITGHAHWQLYTVAMTPKLLAQGDTSALDGYTATYEQYFAQTLNTETANGRLAHTLAHQVAQQVAIWFRTRATPPETRDRGPRAMYPAGGSAITQSEKQGPMEQEGEDAIPDMATGRSTPDAGQL</sequence>
<comment type="caution">
    <text evidence="2">The sequence shown here is derived from an EMBL/GenBank/DDBJ whole genome shotgun (WGS) entry which is preliminary data.</text>
</comment>
<dbReference type="Proteomes" id="UP000664073">
    <property type="component" value="Unassembled WGS sequence"/>
</dbReference>
<dbReference type="Gene3D" id="3.30.160.150">
    <property type="entry name" value="Lipoprotein like domain"/>
    <property type="match status" value="1"/>
</dbReference>
<evidence type="ECO:0000256" key="1">
    <source>
        <dbReference type="SAM" id="MobiDB-lite"/>
    </source>
</evidence>
<evidence type="ECO:0008006" key="4">
    <source>
        <dbReference type="Google" id="ProtNLM"/>
    </source>
</evidence>
<dbReference type="EMBL" id="JAFVMH010000007">
    <property type="protein sequence ID" value="MBO1326151.1"/>
    <property type="molecule type" value="Genomic_DNA"/>
</dbReference>
<evidence type="ECO:0000313" key="3">
    <source>
        <dbReference type="Proteomes" id="UP000664073"/>
    </source>
</evidence>
<reference evidence="2" key="1">
    <citation type="submission" date="2021-03" db="EMBL/GenBank/DDBJ databases">
        <title>The complete genome sequence of Acetobacter sp. TBRC 12339.</title>
        <authorList>
            <person name="Charoenyingcharoen P."/>
            <person name="Yukphan P."/>
        </authorList>
    </citation>
    <scope>NUCLEOTIDE SEQUENCE</scope>
    <source>
        <strain evidence="2">TBRC 12339</strain>
    </source>
</reference>
<organism evidence="2 3">
    <name type="scientific">Acetobacter garciniae</name>
    <dbReference type="NCBI Taxonomy" id="2817435"/>
    <lineage>
        <taxon>Bacteria</taxon>
        <taxon>Pseudomonadati</taxon>
        <taxon>Pseudomonadota</taxon>
        <taxon>Alphaproteobacteria</taxon>
        <taxon>Acetobacterales</taxon>
        <taxon>Acetobacteraceae</taxon>
        <taxon>Acetobacter</taxon>
    </lineage>
</organism>
<proteinExistence type="predicted"/>
<name>A0A939HPD7_9PROT</name>
<dbReference type="AlphaFoldDB" id="A0A939HPD7"/>
<dbReference type="RefSeq" id="WP_207846822.1">
    <property type="nucleotide sequence ID" value="NZ_JAFVMH010000007.1"/>
</dbReference>
<feature type="region of interest" description="Disordered" evidence="1">
    <location>
        <begin position="181"/>
        <end position="233"/>
    </location>
</feature>
<protein>
    <recommendedName>
        <fullName evidence="4">Lipoprotein</fullName>
    </recommendedName>
</protein>
<keyword evidence="3" id="KW-1185">Reference proteome</keyword>
<gene>
    <name evidence="2" type="ORF">J2D77_13425</name>
</gene>
<accession>A0A939HPD7</accession>
<evidence type="ECO:0000313" key="2">
    <source>
        <dbReference type="EMBL" id="MBO1326151.1"/>
    </source>
</evidence>